<dbReference type="VEuPathDB" id="TriTrypDB:TRSC58_00393"/>
<name>A0A061J8U0_TRYRA</name>
<reference evidence="2 3" key="1">
    <citation type="submission" date="2013-07" db="EMBL/GenBank/DDBJ databases">
        <authorList>
            <person name="Stoco P.H."/>
            <person name="Wagner G."/>
            <person name="Gerber A."/>
            <person name="Zaha A."/>
            <person name="Thompson C."/>
            <person name="Bartholomeu D.C."/>
            <person name="Luckemeyer D.D."/>
            <person name="Bahia D."/>
            <person name="Loreto E."/>
            <person name="Prestes E.B."/>
            <person name="Lima F.M."/>
            <person name="Rodrigues-Luiz G."/>
            <person name="Vallejo G.A."/>
            <person name="Filho J.F."/>
            <person name="Monteiro K.M."/>
            <person name="Tyler K.M."/>
            <person name="de Almeida L.G."/>
            <person name="Ortiz M.F."/>
            <person name="Siervo M.A."/>
            <person name="de Moraes M.H."/>
            <person name="Cunha O.L."/>
            <person name="Mendonca-Neto R."/>
            <person name="Silva R."/>
            <person name="Teixeira S.M."/>
            <person name="Murta S.M."/>
            <person name="Sincero T.C."/>
            <person name="Mendes T.A."/>
            <person name="Urmenyi T.P."/>
            <person name="Silva V.G."/>
            <person name="da Rocha W.D."/>
            <person name="Andersson B."/>
            <person name="Romanha A.J."/>
            <person name="Steindel M."/>
            <person name="de Vasconcelos A.T."/>
            <person name="Grisard E.C."/>
        </authorList>
    </citation>
    <scope>NUCLEOTIDE SEQUENCE [LARGE SCALE GENOMIC DNA]</scope>
    <source>
        <strain evidence="2 3">SC58</strain>
    </source>
</reference>
<comment type="caution">
    <text evidence="2">The sequence shown here is derived from an EMBL/GenBank/DDBJ whole genome shotgun (WGS) entry which is preliminary data.</text>
</comment>
<accession>A0A061J8U0</accession>
<protein>
    <submittedName>
        <fullName evidence="2">Uncharacterized protein</fullName>
    </submittedName>
</protein>
<keyword evidence="3" id="KW-1185">Reference proteome</keyword>
<evidence type="ECO:0000256" key="1">
    <source>
        <dbReference type="SAM" id="MobiDB-lite"/>
    </source>
</evidence>
<evidence type="ECO:0000313" key="2">
    <source>
        <dbReference type="EMBL" id="ESL11848.1"/>
    </source>
</evidence>
<dbReference type="AlphaFoldDB" id="A0A061J8U0"/>
<gene>
    <name evidence="2" type="ORF">TRSC58_00393</name>
</gene>
<dbReference type="OrthoDB" id="252978at2759"/>
<proteinExistence type="predicted"/>
<feature type="region of interest" description="Disordered" evidence="1">
    <location>
        <begin position="1"/>
        <end position="37"/>
    </location>
</feature>
<feature type="compositionally biased region" description="Pro residues" evidence="1">
    <location>
        <begin position="21"/>
        <end position="36"/>
    </location>
</feature>
<sequence length="184" mass="20412">METPSIPVGVTRVTSSNGYQPPLPASVPPPKPPPSVSSPIAALSVIQPQSNTLQATTVAPVLPKTVKEPELVPVITTSAPPIEFLPTYIPVVSSVVWCNERTQHISVPPLRGAPSRAAISLRERSCKEHRTRQCIQPLNNKYLWRPAPTKETTALEPWRGVYWKHVDVHRYIARWYRGNPPPIE</sequence>
<dbReference type="EMBL" id="AUPL01000393">
    <property type="protein sequence ID" value="ESL11848.1"/>
    <property type="molecule type" value="Genomic_DNA"/>
</dbReference>
<dbReference type="Proteomes" id="UP000031737">
    <property type="component" value="Unassembled WGS sequence"/>
</dbReference>
<organism evidence="2 3">
    <name type="scientific">Trypanosoma rangeli SC58</name>
    <dbReference type="NCBI Taxonomy" id="429131"/>
    <lineage>
        <taxon>Eukaryota</taxon>
        <taxon>Discoba</taxon>
        <taxon>Euglenozoa</taxon>
        <taxon>Kinetoplastea</taxon>
        <taxon>Metakinetoplastina</taxon>
        <taxon>Trypanosomatida</taxon>
        <taxon>Trypanosomatidae</taxon>
        <taxon>Trypanosoma</taxon>
        <taxon>Herpetosoma</taxon>
    </lineage>
</organism>
<evidence type="ECO:0000313" key="3">
    <source>
        <dbReference type="Proteomes" id="UP000031737"/>
    </source>
</evidence>